<dbReference type="EMBL" id="ML741775">
    <property type="protein sequence ID" value="KAE8330120.1"/>
    <property type="molecule type" value="Genomic_DNA"/>
</dbReference>
<reference evidence="2" key="1">
    <citation type="submission" date="2019-04" db="EMBL/GenBank/DDBJ databases">
        <title>Friends and foes A comparative genomics studyof 23 Aspergillus species from section Flavi.</title>
        <authorList>
            <consortium name="DOE Joint Genome Institute"/>
            <person name="Kjaerbolling I."/>
            <person name="Vesth T."/>
            <person name="Frisvad J.C."/>
            <person name="Nybo J.L."/>
            <person name="Theobald S."/>
            <person name="Kildgaard S."/>
            <person name="Isbrandt T."/>
            <person name="Kuo A."/>
            <person name="Sato A."/>
            <person name="Lyhne E.K."/>
            <person name="Kogle M.E."/>
            <person name="Wiebenga A."/>
            <person name="Kun R.S."/>
            <person name="Lubbers R.J."/>
            <person name="Makela M.R."/>
            <person name="Barry K."/>
            <person name="Chovatia M."/>
            <person name="Clum A."/>
            <person name="Daum C."/>
            <person name="Haridas S."/>
            <person name="He G."/>
            <person name="LaButti K."/>
            <person name="Lipzen A."/>
            <person name="Mondo S."/>
            <person name="Riley R."/>
            <person name="Salamov A."/>
            <person name="Simmons B.A."/>
            <person name="Magnuson J.K."/>
            <person name="Henrissat B."/>
            <person name="Mortensen U.H."/>
            <person name="Larsen T.O."/>
            <person name="Devries R.P."/>
            <person name="Grigoriev I.V."/>
            <person name="Machida M."/>
            <person name="Baker S.E."/>
            <person name="Andersen M.R."/>
        </authorList>
    </citation>
    <scope>NUCLEOTIDE SEQUENCE [LARGE SCALE GENOMIC DNA]</scope>
    <source>
        <strain evidence="2">CBS 130017</strain>
    </source>
</reference>
<keyword evidence="2" id="KW-1185">Reference proteome</keyword>
<protein>
    <submittedName>
        <fullName evidence="1">Uncharacterized protein</fullName>
    </submittedName>
</protein>
<evidence type="ECO:0000313" key="1">
    <source>
        <dbReference type="EMBL" id="KAE8330120.1"/>
    </source>
</evidence>
<name>A0A5N6XF10_9EURO</name>
<dbReference type="AlphaFoldDB" id="A0A5N6XF10"/>
<evidence type="ECO:0000313" key="2">
    <source>
        <dbReference type="Proteomes" id="UP000325945"/>
    </source>
</evidence>
<dbReference type="Proteomes" id="UP000325945">
    <property type="component" value="Unassembled WGS sequence"/>
</dbReference>
<proteinExistence type="predicted"/>
<organism evidence="1 2">
    <name type="scientific">Aspergillus sergii</name>
    <dbReference type="NCBI Taxonomy" id="1034303"/>
    <lineage>
        <taxon>Eukaryota</taxon>
        <taxon>Fungi</taxon>
        <taxon>Dikarya</taxon>
        <taxon>Ascomycota</taxon>
        <taxon>Pezizomycotina</taxon>
        <taxon>Eurotiomycetes</taxon>
        <taxon>Eurotiomycetidae</taxon>
        <taxon>Eurotiales</taxon>
        <taxon>Aspergillaceae</taxon>
        <taxon>Aspergillus</taxon>
        <taxon>Aspergillus subgen. Circumdati</taxon>
    </lineage>
</organism>
<gene>
    <name evidence="1" type="ORF">BDV39DRAFT_36553</name>
</gene>
<sequence>MLVWLRGVQQYVERSQACKPIDMNTEKKSTVLRLIFIEITFLLGEQVKEGTMWLRGVKGAVLITERPIHRTETGVFQSIDIILERLVCLVDISKLRHEEHCQLPARLTIDRIMSLPLCHRGSCKYDICSVPIPSTLS</sequence>
<accession>A0A5N6XF10</accession>